<accession>A0ACC4BBK9</accession>
<organism evidence="1 2">
    <name type="scientific">Populus alba</name>
    <name type="common">White poplar</name>
    <dbReference type="NCBI Taxonomy" id="43335"/>
    <lineage>
        <taxon>Eukaryota</taxon>
        <taxon>Viridiplantae</taxon>
        <taxon>Streptophyta</taxon>
        <taxon>Embryophyta</taxon>
        <taxon>Tracheophyta</taxon>
        <taxon>Spermatophyta</taxon>
        <taxon>Magnoliopsida</taxon>
        <taxon>eudicotyledons</taxon>
        <taxon>Gunneridae</taxon>
        <taxon>Pentapetalae</taxon>
        <taxon>rosids</taxon>
        <taxon>fabids</taxon>
        <taxon>Malpighiales</taxon>
        <taxon>Salicaceae</taxon>
        <taxon>Saliceae</taxon>
        <taxon>Populus</taxon>
    </lineage>
</organism>
<dbReference type="EMBL" id="RCHU02000012">
    <property type="protein sequence ID" value="KAL3575646.1"/>
    <property type="molecule type" value="Genomic_DNA"/>
</dbReference>
<reference evidence="1 2" key="1">
    <citation type="journal article" date="2024" name="Plant Biotechnol. J.">
        <title>Genome and CRISPR/Cas9 system of a widespread forest tree (Populus alba) in the world.</title>
        <authorList>
            <person name="Liu Y.J."/>
            <person name="Jiang P.F."/>
            <person name="Han X.M."/>
            <person name="Li X.Y."/>
            <person name="Wang H.M."/>
            <person name="Wang Y.J."/>
            <person name="Wang X.X."/>
            <person name="Zeng Q.Y."/>
        </authorList>
    </citation>
    <scope>NUCLEOTIDE SEQUENCE [LARGE SCALE GENOMIC DNA]</scope>
    <source>
        <strain evidence="2">cv. PAL-ZL1</strain>
    </source>
</reference>
<name>A0ACC4BBK9_POPAL</name>
<proteinExistence type="predicted"/>
<protein>
    <submittedName>
        <fullName evidence="1">Uncharacterized protein</fullName>
    </submittedName>
</protein>
<gene>
    <name evidence="1" type="ORF">D5086_023747</name>
</gene>
<evidence type="ECO:0000313" key="1">
    <source>
        <dbReference type="EMBL" id="KAL3575646.1"/>
    </source>
</evidence>
<evidence type="ECO:0000313" key="2">
    <source>
        <dbReference type="Proteomes" id="UP000309997"/>
    </source>
</evidence>
<comment type="caution">
    <text evidence="1">The sequence shown here is derived from an EMBL/GenBank/DDBJ whole genome shotgun (WGS) entry which is preliminary data.</text>
</comment>
<sequence>MIADVSYEDHNEVSGERNSVKDQQSESEKGINGFESEIRSKDGEIRLLKHRLALKDEEMRHLKRQLHLREKESACLRIAIQSACTDLGTAVNAADGAFKFTNKNPTEKGMEYTFTEADLLGAEQTDT</sequence>
<dbReference type="Proteomes" id="UP000309997">
    <property type="component" value="Unassembled WGS sequence"/>
</dbReference>
<keyword evidence="2" id="KW-1185">Reference proteome</keyword>